<dbReference type="InterPro" id="IPR015943">
    <property type="entry name" value="WD40/YVTN_repeat-like_dom_sf"/>
</dbReference>
<evidence type="ECO:0000313" key="4">
    <source>
        <dbReference type="EMBL" id="CAD1822212.1"/>
    </source>
</evidence>
<evidence type="ECO:0000256" key="2">
    <source>
        <dbReference type="ARBA" id="ARBA00022737"/>
    </source>
</evidence>
<organism evidence="4">
    <name type="scientific">Ananas comosus var. bracteatus</name>
    <name type="common">red pineapple</name>
    <dbReference type="NCBI Taxonomy" id="296719"/>
    <lineage>
        <taxon>Eukaryota</taxon>
        <taxon>Viridiplantae</taxon>
        <taxon>Streptophyta</taxon>
        <taxon>Embryophyta</taxon>
        <taxon>Tracheophyta</taxon>
        <taxon>Spermatophyta</taxon>
        <taxon>Magnoliopsida</taxon>
        <taxon>Liliopsida</taxon>
        <taxon>Poales</taxon>
        <taxon>Bromeliaceae</taxon>
        <taxon>Bromelioideae</taxon>
        <taxon>Ananas</taxon>
    </lineage>
</organism>
<name>A0A6V7NUI7_ANACO</name>
<dbReference type="SMART" id="SM00320">
    <property type="entry name" value="WD40"/>
    <property type="match status" value="3"/>
</dbReference>
<dbReference type="SUPFAM" id="SSF50978">
    <property type="entry name" value="WD40 repeat-like"/>
    <property type="match status" value="1"/>
</dbReference>
<accession>A0A6V7NUI7</accession>
<keyword evidence="1 3" id="KW-0853">WD repeat</keyword>
<protein>
    <submittedName>
        <fullName evidence="4">Uncharacterized protein</fullName>
    </submittedName>
</protein>
<dbReference type="Pfam" id="PF00400">
    <property type="entry name" value="WD40"/>
    <property type="match status" value="2"/>
</dbReference>
<dbReference type="InterPro" id="IPR036322">
    <property type="entry name" value="WD40_repeat_dom_sf"/>
</dbReference>
<dbReference type="InterPro" id="IPR044630">
    <property type="entry name" value="SPA1/2/3/4"/>
</dbReference>
<dbReference type="EMBL" id="LR862142">
    <property type="protein sequence ID" value="CAD1822212.1"/>
    <property type="molecule type" value="Genomic_DNA"/>
</dbReference>
<sequence>MSDGGYAVKSVVGEELEWYVSPEEAAGGRALVLRVRFSGGKDQSHVKFEAAGASREVLLKLPKVASFCLLLLHPHPNSRPKISEVLLSDLLNEPRERLQECETAIKVKEEIDEKELLLEFLLQLQQRKQEAADKLRDTICLLSSDLEEVAVHQSITKKCGSLFEKSIEDELLAAEKVEKPLLLPASQKAGRSELYSSVEKLDEAELKQGDLLNSSNLVCALGFNRDRELFATANVNRKIKIFECDMVLNQKLDIHYPVVEMTSRSKLSSICWNSYIRVRLLRVTLKVLSRYGMLQKNQIYAEMGEHERRVWSIDISKLDPTMLASGCDDGTVKIWNMNQAIPFLHLQCHPHKLDSLMAGREQLYNQTTANVCSVQFSPDSSHFLAIGSADHRVYCYDRRNIRLLKTVGLVYVYFEGDRQLIADFHRPYKFEEFCWLVDFEWIHCNRLRNK</sequence>
<evidence type="ECO:0000256" key="1">
    <source>
        <dbReference type="ARBA" id="ARBA00022574"/>
    </source>
</evidence>
<reference evidence="4" key="1">
    <citation type="submission" date="2020-07" db="EMBL/GenBank/DDBJ databases">
        <authorList>
            <person name="Lin J."/>
        </authorList>
    </citation>
    <scope>NUCLEOTIDE SEQUENCE</scope>
</reference>
<evidence type="ECO:0000256" key="3">
    <source>
        <dbReference type="PROSITE-ProRule" id="PRU00221"/>
    </source>
</evidence>
<feature type="repeat" description="WD" evidence="3">
    <location>
        <begin position="303"/>
        <end position="338"/>
    </location>
</feature>
<dbReference type="InterPro" id="IPR001680">
    <property type="entry name" value="WD40_rpt"/>
</dbReference>
<dbReference type="InterPro" id="IPR019775">
    <property type="entry name" value="WD40_repeat_CS"/>
</dbReference>
<gene>
    <name evidence="4" type="ORF">CB5_LOCUS5423</name>
</gene>
<keyword evidence="2" id="KW-0677">Repeat</keyword>
<dbReference type="PROSITE" id="PS00678">
    <property type="entry name" value="WD_REPEATS_1"/>
    <property type="match status" value="1"/>
</dbReference>
<dbReference type="PANTHER" id="PTHR44218:SF1">
    <property type="entry name" value="PROTEIN SPA1-RELATED 3"/>
    <property type="match status" value="1"/>
</dbReference>
<dbReference type="PROSITE" id="PS50294">
    <property type="entry name" value="WD_REPEATS_REGION"/>
    <property type="match status" value="1"/>
</dbReference>
<proteinExistence type="predicted"/>
<dbReference type="AlphaFoldDB" id="A0A6V7NUI7"/>
<dbReference type="PROSITE" id="PS50082">
    <property type="entry name" value="WD_REPEATS_2"/>
    <property type="match status" value="1"/>
</dbReference>
<dbReference type="GO" id="GO:0009640">
    <property type="term" value="P:photomorphogenesis"/>
    <property type="evidence" value="ECO:0007669"/>
    <property type="project" value="InterPro"/>
</dbReference>
<dbReference type="PANTHER" id="PTHR44218">
    <property type="entry name" value="PROTEIN SPA1-RELATED 2"/>
    <property type="match status" value="1"/>
</dbReference>
<dbReference type="Gene3D" id="2.130.10.10">
    <property type="entry name" value="YVTN repeat-like/Quinoprotein amine dehydrogenase"/>
    <property type="match status" value="1"/>
</dbReference>